<gene>
    <name evidence="2" type="ORF">ACFQ4M_14435</name>
</gene>
<dbReference type="Proteomes" id="UP001597158">
    <property type="component" value="Unassembled WGS sequence"/>
</dbReference>
<feature type="transmembrane region" description="Helical" evidence="1">
    <location>
        <begin position="370"/>
        <end position="390"/>
    </location>
</feature>
<organism evidence="2 3">
    <name type="scientific">Thauera mechernichensis</name>
    <dbReference type="NCBI Taxonomy" id="82788"/>
    <lineage>
        <taxon>Bacteria</taxon>
        <taxon>Pseudomonadati</taxon>
        <taxon>Pseudomonadota</taxon>
        <taxon>Betaproteobacteria</taxon>
        <taxon>Rhodocyclales</taxon>
        <taxon>Zoogloeaceae</taxon>
        <taxon>Thauera</taxon>
    </lineage>
</organism>
<keyword evidence="1" id="KW-0812">Transmembrane</keyword>
<comment type="caution">
    <text evidence="1">Lacks conserved residue(s) required for the propagation of feature annotation.</text>
</comment>
<evidence type="ECO:0000313" key="3">
    <source>
        <dbReference type="Proteomes" id="UP001597158"/>
    </source>
</evidence>
<comment type="caution">
    <text evidence="2">The sequence shown here is derived from an EMBL/GenBank/DDBJ whole genome shotgun (WGS) entry which is preliminary data.</text>
</comment>
<sequence length="394" mass="41418">MPMSLSADSTPPAPSFVARPGNAELVADEGGGVLRLGGDWTLAHYKRLNQVVDRLRGRAGEAARVDLSALLALDTAGAQLICALLGSQRVEVLMAEAADVPAERRALLRAVAAALSGQDGSGARRRGSALGDVLEHVGRTMGVFWHHVVGLVGFIGLILETAARVMLQPRRWRVTALVANLEKTALDAVPIIALLTFLVGAVVAFLGATVLADFGASIFTVDLIAYSFLREFGVLLTAIIVAGRTASAFTAQIGSMRANEEVDAIRVLGLDPVELLVLPRVFALMLALPMLTFVAMVSGIVGGMLVSALTLDISPVMFLSRLESNVGLIHFLVGMSKAPIFAFLIAVIGCLEGLRVQGSAQSVGEHTTSAVVQSIFVVIVVDAIAALFCMEMGW</sequence>
<name>A0ABW3WFJ3_9RHOO</name>
<evidence type="ECO:0000256" key="1">
    <source>
        <dbReference type="RuleBase" id="RU362044"/>
    </source>
</evidence>
<proteinExistence type="inferred from homology"/>
<comment type="similarity">
    <text evidence="1">Belongs to the MlaE permease family.</text>
</comment>
<dbReference type="RefSeq" id="WP_277832022.1">
    <property type="nucleotide sequence ID" value="NZ_JARQZE010000004.1"/>
</dbReference>
<accession>A0ABW3WFJ3</accession>
<dbReference type="Pfam" id="PF02405">
    <property type="entry name" value="MlaE"/>
    <property type="match status" value="1"/>
</dbReference>
<dbReference type="PANTHER" id="PTHR30188">
    <property type="entry name" value="ABC TRANSPORTER PERMEASE PROTEIN-RELATED"/>
    <property type="match status" value="1"/>
</dbReference>
<comment type="subcellular location">
    <subcellularLocation>
        <location evidence="1">Cell inner membrane</location>
        <topology evidence="1">Multi-pass membrane protein</topology>
    </subcellularLocation>
</comment>
<keyword evidence="1" id="KW-0472">Membrane</keyword>
<protein>
    <submittedName>
        <fullName evidence="2">MlaE family ABC transporter permease</fullName>
    </submittedName>
</protein>
<keyword evidence="3" id="KW-1185">Reference proteome</keyword>
<dbReference type="PANTHER" id="PTHR30188:SF3">
    <property type="entry name" value="ABC TRANSPORTER PERMEASE"/>
    <property type="match status" value="1"/>
</dbReference>
<keyword evidence="1" id="KW-1003">Cell membrane</keyword>
<dbReference type="NCBIfam" id="TIGR00056">
    <property type="entry name" value="MlaE family lipid ABC transporter permease subunit"/>
    <property type="match status" value="1"/>
</dbReference>
<keyword evidence="1" id="KW-1133">Transmembrane helix</keyword>
<reference evidence="3" key="1">
    <citation type="journal article" date="2019" name="Int. J. Syst. Evol. Microbiol.">
        <title>The Global Catalogue of Microorganisms (GCM) 10K type strain sequencing project: providing services to taxonomists for standard genome sequencing and annotation.</title>
        <authorList>
            <consortium name="The Broad Institute Genomics Platform"/>
            <consortium name="The Broad Institute Genome Sequencing Center for Infectious Disease"/>
            <person name="Wu L."/>
            <person name="Ma J."/>
        </authorList>
    </citation>
    <scope>NUCLEOTIDE SEQUENCE [LARGE SCALE GENOMIC DNA]</scope>
    <source>
        <strain evidence="3">CCUG 48884</strain>
    </source>
</reference>
<feature type="transmembrane region" description="Helical" evidence="1">
    <location>
        <begin position="144"/>
        <end position="167"/>
    </location>
</feature>
<feature type="transmembrane region" description="Helical" evidence="1">
    <location>
        <begin position="188"/>
        <end position="212"/>
    </location>
</feature>
<keyword evidence="1" id="KW-0997">Cell inner membrane</keyword>
<feature type="transmembrane region" description="Helical" evidence="1">
    <location>
        <begin position="232"/>
        <end position="254"/>
    </location>
</feature>
<dbReference type="EMBL" id="JBHTMC010000026">
    <property type="protein sequence ID" value="MFD1264776.1"/>
    <property type="molecule type" value="Genomic_DNA"/>
</dbReference>
<dbReference type="InterPro" id="IPR030802">
    <property type="entry name" value="Permease_MalE"/>
</dbReference>
<dbReference type="InterPro" id="IPR003453">
    <property type="entry name" value="ABC_MlaE_roteobac"/>
</dbReference>
<evidence type="ECO:0000313" key="2">
    <source>
        <dbReference type="EMBL" id="MFD1264776.1"/>
    </source>
</evidence>